<dbReference type="InterPro" id="IPR000313">
    <property type="entry name" value="PWWP_dom"/>
</dbReference>
<dbReference type="PROSITE" id="PS50812">
    <property type="entry name" value="PWWP"/>
    <property type="match status" value="2"/>
</dbReference>
<dbReference type="PANTHER" id="PTHR14212">
    <property type="entry name" value="U4/U6-ASSOCIATED RNA SPLICING FACTOR-RELATED"/>
    <property type="match status" value="1"/>
</dbReference>
<dbReference type="OrthoDB" id="10264544at2759"/>
<sequence length="1460" mass="164554">METSTFNAGPAANRISSGPVELTATKIREMMANAQKTIAERKVQLGLGETHTANGLTVPPGAIPDAETFDKMRRAAQLQAQIAARLNSGILSNYISSETDSRKSKEVPNVIFDEEGKTIDATTGEEIQLTHYTPTLKANLRARRAQQFKEVLQTNAQKKPQKNLTASPYFDPRLSLKAARRPRKQLTFYEPGKFIQLAQRIRTKYQLQQLQESVAQAVKRTGIASAAKLSTIQPKRAVDETEVPDLEWWDVYILRNGVTSYSALNDAAEHGLPTSAVVNKAWITNLVEHPVKLKAPKELSKRPEIPLLLTKKERKKLRRQNRQEAQKERQEKVRLGLMPPPEPKVRLANLMRVLGSDAVQDPSKVEAYVRAQMESRKRAHEASNAARKLTKEQARYKRIKKIKEDTSTIVHVAVYRVNDFSNPSHRFKVETNANQLLMTGLVALHPDCNVVVVEGGQRQQRKFERLMLHRIRWHEGKRGASSLREDSTQGSGSTEPGCRLVWKETKGTSLEKFIETTISQLEGKSVQQIYETYFSSTTSVSAEMDVGQRCTQGLSKGNLGSTKPSTSKSFSRVTPKTDIPHAAKSSASSVQCSEDSMTSAVNVDVLVDAVLQNFQTMSLEDLFKYYFGASTVESPSELRTHICEESCERTYKRRTTKRITNPGQTTSVETRELVCTNKPVEENAVARKHSCSEVEEITESLLLPSEEERHLESSVGKGCVQPQNDLPVSHCTPSVEVSQDVSGTWVECVLCNKWRFLSEVTDPSVLDDAWHCGLQSRYNECVANEGNPCDEPQAELDCDEVENRKYVFAKFTAGSLIWVKLDGYPEWPAMVDCDATGRYAEYDQSTGEVFRYFVVFFDPKHVTRQCVRVTRIRKFTSASDVDLNRIDRIFTYGYPYPEESNPSTAKATITSDRPEDMPPLGVTVPDVSRKTNDERLLANVDTRIVSFSKTSIRKNFKPPRMSVVKTHTEKNVSPERSASSCSASKQILQKMHMSPTNMKSDNVGVQLKSAVQFVSALQLNGKENDTALDDRISLPNDTTSFGNFEDATVAQHRSSRDDHTLSMLNLADDLGDQRLMLHSSQQAFEPVLSPVTFEQYAGTWVECSLCKKWRYLPHVHDPSQVEVDWYCGLSQGATGTPGREQMSLIRIACDRPQSPLPDVQEDDCIFTEFAVGSIVWAKLQGYPEWPAMVYYNEKGRYAEYDMNTRDVLHYHVVFLDPTRSTISRVRATKLRRFTPPLEGYLDKVSLRFRRRVAAAIQEAQDALLLPIQERIKAYAYDFYAKAQNSEKNSAVSSSLEPVLFSEQNECIPLSKNIKSTQWEPNAELRILPNLVKSPPRRDSSTLDSFSHSLTNSPLFLRSADETYFDWLRDVTTSTSECNQLDLIETTLIERLHGFHNYTETKPKSNTIKQLMQLAYSDLQVYSSYPGVGRSNEKNAPFGSVSSNETWAIHRVPFHLQLIPS</sequence>
<dbReference type="Pfam" id="PF08572">
    <property type="entry name" value="PRP3"/>
    <property type="match status" value="1"/>
</dbReference>
<evidence type="ECO:0000256" key="2">
    <source>
        <dbReference type="ARBA" id="ARBA00022664"/>
    </source>
</evidence>
<dbReference type="SMART" id="SM00293">
    <property type="entry name" value="PWWP"/>
    <property type="match status" value="2"/>
</dbReference>
<keyword evidence="12" id="KW-1185">Reference proteome</keyword>
<organism evidence="11 12">
    <name type="scientific">Paragonimus heterotremus</name>
    <dbReference type="NCBI Taxonomy" id="100268"/>
    <lineage>
        <taxon>Eukaryota</taxon>
        <taxon>Metazoa</taxon>
        <taxon>Spiralia</taxon>
        <taxon>Lophotrochozoa</taxon>
        <taxon>Platyhelminthes</taxon>
        <taxon>Trematoda</taxon>
        <taxon>Digenea</taxon>
        <taxon>Plagiorchiida</taxon>
        <taxon>Troglotremata</taxon>
        <taxon>Troglotrematidae</taxon>
        <taxon>Paragonimus</taxon>
    </lineage>
</organism>
<gene>
    <name evidence="11" type="ORF">PHET_00516</name>
</gene>
<feature type="compositionally biased region" description="Basic and acidic residues" evidence="8">
    <location>
        <begin position="477"/>
        <end position="487"/>
    </location>
</feature>
<keyword evidence="7" id="KW-0539">Nucleus</keyword>
<evidence type="ECO:0000259" key="9">
    <source>
        <dbReference type="PROSITE" id="PS50812"/>
    </source>
</evidence>
<evidence type="ECO:0000256" key="6">
    <source>
        <dbReference type="ARBA" id="ARBA00023187"/>
    </source>
</evidence>
<dbReference type="GO" id="GO:0000398">
    <property type="term" value="P:mRNA splicing, via spliceosome"/>
    <property type="evidence" value="ECO:0007669"/>
    <property type="project" value="InterPro"/>
</dbReference>
<feature type="compositionally biased region" description="Polar residues" evidence="8">
    <location>
        <begin position="901"/>
        <end position="911"/>
    </location>
</feature>
<comment type="caution">
    <text evidence="11">The sequence shown here is derived from an EMBL/GenBank/DDBJ whole genome shotgun (WGS) entry which is preliminary data.</text>
</comment>
<keyword evidence="2" id="KW-0507">mRNA processing</keyword>
<feature type="region of interest" description="Disordered" evidence="8">
    <location>
        <begin position="553"/>
        <end position="587"/>
    </location>
</feature>
<feature type="domain" description="CW-type" evidence="10">
    <location>
        <begin position="1094"/>
        <end position="1157"/>
    </location>
</feature>
<dbReference type="InterPro" id="IPR010541">
    <property type="entry name" value="Prp3_C"/>
</dbReference>
<evidence type="ECO:0000256" key="4">
    <source>
        <dbReference type="ARBA" id="ARBA00022771"/>
    </source>
</evidence>
<feature type="region of interest" description="Disordered" evidence="8">
    <location>
        <begin position="901"/>
        <end position="926"/>
    </location>
</feature>
<dbReference type="Pfam" id="PF00855">
    <property type="entry name" value="PWWP"/>
    <property type="match status" value="2"/>
</dbReference>
<dbReference type="InterPro" id="IPR013881">
    <property type="entry name" value="Pre-mRNA_splic_Prp3_dom"/>
</dbReference>
<dbReference type="PROSITE" id="PS51050">
    <property type="entry name" value="ZF_CW"/>
    <property type="match status" value="2"/>
</dbReference>
<dbReference type="Gene3D" id="3.30.40.100">
    <property type="match status" value="2"/>
</dbReference>
<dbReference type="CDD" id="cd24162">
    <property type="entry name" value="Prp3_C"/>
    <property type="match status" value="1"/>
</dbReference>
<feature type="domain" description="PWWP" evidence="9">
    <location>
        <begin position="813"/>
        <end position="878"/>
    </location>
</feature>
<keyword evidence="3" id="KW-0479">Metal-binding</keyword>
<name>A0A8J4SV35_9TREM</name>
<dbReference type="Pfam" id="PF06544">
    <property type="entry name" value="Prp3_C"/>
    <property type="match status" value="1"/>
</dbReference>
<evidence type="ECO:0000256" key="5">
    <source>
        <dbReference type="ARBA" id="ARBA00022833"/>
    </source>
</evidence>
<dbReference type="SUPFAM" id="SSF63748">
    <property type="entry name" value="Tudor/PWWP/MBT"/>
    <property type="match status" value="2"/>
</dbReference>
<dbReference type="Proteomes" id="UP000748531">
    <property type="component" value="Unassembled WGS sequence"/>
</dbReference>
<feature type="domain" description="CW-type" evidence="10">
    <location>
        <begin position="739"/>
        <end position="797"/>
    </location>
</feature>
<evidence type="ECO:0000256" key="7">
    <source>
        <dbReference type="ARBA" id="ARBA00023242"/>
    </source>
</evidence>
<dbReference type="EMBL" id="LUCH01000131">
    <property type="protein sequence ID" value="KAF5406005.1"/>
    <property type="molecule type" value="Genomic_DNA"/>
</dbReference>
<protein>
    <submittedName>
        <fullName evidence="11">Uncharacterized protein</fullName>
    </submittedName>
</protein>
<dbReference type="Gene3D" id="2.30.30.140">
    <property type="match status" value="2"/>
</dbReference>
<evidence type="ECO:0000313" key="11">
    <source>
        <dbReference type="EMBL" id="KAF5406005.1"/>
    </source>
</evidence>
<dbReference type="PANTHER" id="PTHR14212:SF0">
    <property type="entry name" value="U4_U6 SMALL NUCLEAR RIBONUCLEOPROTEIN PRP3"/>
    <property type="match status" value="1"/>
</dbReference>
<feature type="domain" description="PWWP" evidence="9">
    <location>
        <begin position="1171"/>
        <end position="1239"/>
    </location>
</feature>
<evidence type="ECO:0000259" key="10">
    <source>
        <dbReference type="PROSITE" id="PS51050"/>
    </source>
</evidence>
<evidence type="ECO:0000256" key="1">
    <source>
        <dbReference type="ARBA" id="ARBA00004123"/>
    </source>
</evidence>
<keyword evidence="6" id="KW-0508">mRNA splicing</keyword>
<dbReference type="Pfam" id="PF07496">
    <property type="entry name" value="zf-CW"/>
    <property type="match status" value="2"/>
</dbReference>
<dbReference type="InterPro" id="IPR011124">
    <property type="entry name" value="Znf_CW"/>
</dbReference>
<keyword evidence="4" id="KW-0863">Zinc-finger</keyword>
<keyword evidence="5" id="KW-0862">Zinc</keyword>
<comment type="subcellular location">
    <subcellularLocation>
        <location evidence="1">Nucleus</location>
    </subcellularLocation>
</comment>
<evidence type="ECO:0000256" key="3">
    <source>
        <dbReference type="ARBA" id="ARBA00022723"/>
    </source>
</evidence>
<reference evidence="11" key="1">
    <citation type="submission" date="2019-05" db="EMBL/GenBank/DDBJ databases">
        <title>Annotation for the trematode Paragonimus heterotremus.</title>
        <authorList>
            <person name="Choi Y.-J."/>
        </authorList>
    </citation>
    <scope>NUCLEOTIDE SEQUENCE</scope>
    <source>
        <strain evidence="11">LC</strain>
    </source>
</reference>
<evidence type="ECO:0000313" key="12">
    <source>
        <dbReference type="Proteomes" id="UP000748531"/>
    </source>
</evidence>
<proteinExistence type="predicted"/>
<dbReference type="InterPro" id="IPR027104">
    <property type="entry name" value="Prp3"/>
</dbReference>
<accession>A0A8J4SV35</accession>
<dbReference type="GO" id="GO:0008270">
    <property type="term" value="F:zinc ion binding"/>
    <property type="evidence" value="ECO:0007669"/>
    <property type="project" value="UniProtKB-KW"/>
</dbReference>
<feature type="region of interest" description="Disordered" evidence="8">
    <location>
        <begin position="477"/>
        <end position="498"/>
    </location>
</feature>
<dbReference type="GO" id="GO:0046540">
    <property type="term" value="C:U4/U6 x U5 tri-snRNP complex"/>
    <property type="evidence" value="ECO:0007669"/>
    <property type="project" value="InterPro"/>
</dbReference>
<feature type="compositionally biased region" description="Polar residues" evidence="8">
    <location>
        <begin position="553"/>
        <end position="574"/>
    </location>
</feature>
<evidence type="ECO:0000256" key="8">
    <source>
        <dbReference type="SAM" id="MobiDB-lite"/>
    </source>
</evidence>